<dbReference type="PRINTS" id="PR01837">
    <property type="entry name" value="MGTCSAPBPROT"/>
</dbReference>
<keyword evidence="1" id="KW-0472">Membrane</keyword>
<protein>
    <submittedName>
        <fullName evidence="2">Uncharacterized protein</fullName>
    </submittedName>
</protein>
<dbReference type="GO" id="GO:0016020">
    <property type="term" value="C:membrane"/>
    <property type="evidence" value="ECO:0007669"/>
    <property type="project" value="InterPro"/>
</dbReference>
<keyword evidence="1" id="KW-0812">Transmembrane</keyword>
<proteinExistence type="predicted"/>
<dbReference type="RefSeq" id="WP_074705948.1">
    <property type="nucleotide sequence ID" value="NZ_FOHI01000003.1"/>
</dbReference>
<evidence type="ECO:0000313" key="3">
    <source>
        <dbReference type="Proteomes" id="UP000183339"/>
    </source>
</evidence>
<gene>
    <name evidence="2" type="ORF">SAMN05216412_10381</name>
</gene>
<sequence length="80" mass="8587">MVSSLGASAGFRTHALVCLASSLLILVTLYQWKGLPPNIAKVMPEDQVCALAIDHGFGTAIMRYRITEATCSSTAWMSGR</sequence>
<evidence type="ECO:0000256" key="1">
    <source>
        <dbReference type="SAM" id="Phobius"/>
    </source>
</evidence>
<organism evidence="2 3">
    <name type="scientific">Nitrosospira multiformis</name>
    <dbReference type="NCBI Taxonomy" id="1231"/>
    <lineage>
        <taxon>Bacteria</taxon>
        <taxon>Pseudomonadati</taxon>
        <taxon>Pseudomonadota</taxon>
        <taxon>Betaproteobacteria</taxon>
        <taxon>Nitrosomonadales</taxon>
        <taxon>Nitrosomonadaceae</taxon>
        <taxon>Nitrosospira</taxon>
    </lineage>
</organism>
<dbReference type="AlphaFoldDB" id="A0A1I0BNN5"/>
<dbReference type="InterPro" id="IPR003416">
    <property type="entry name" value="MgtC/SapB/SrpB/YhiD_fam"/>
</dbReference>
<reference evidence="2 3" key="1">
    <citation type="submission" date="2016-10" db="EMBL/GenBank/DDBJ databases">
        <authorList>
            <person name="de Groot N.N."/>
        </authorList>
    </citation>
    <scope>NUCLEOTIDE SEQUENCE [LARGE SCALE GENOMIC DNA]</scope>
    <source>
        <strain evidence="2 3">Nl7</strain>
    </source>
</reference>
<evidence type="ECO:0000313" key="2">
    <source>
        <dbReference type="EMBL" id="SET08302.1"/>
    </source>
</evidence>
<dbReference type="EMBL" id="FOHI01000003">
    <property type="protein sequence ID" value="SET08302.1"/>
    <property type="molecule type" value="Genomic_DNA"/>
</dbReference>
<name>A0A1I0BNN5_9PROT</name>
<dbReference type="Proteomes" id="UP000183339">
    <property type="component" value="Unassembled WGS sequence"/>
</dbReference>
<accession>A0A1I0BNN5</accession>
<keyword evidence="1" id="KW-1133">Transmembrane helix</keyword>
<feature type="transmembrane region" description="Helical" evidence="1">
    <location>
        <begin position="12"/>
        <end position="32"/>
    </location>
</feature>